<dbReference type="InterPro" id="IPR013783">
    <property type="entry name" value="Ig-like_fold"/>
</dbReference>
<dbReference type="GO" id="GO:0097110">
    <property type="term" value="F:scaffold protein binding"/>
    <property type="evidence" value="ECO:0007669"/>
    <property type="project" value="Ensembl"/>
</dbReference>
<dbReference type="GO" id="GO:0035176">
    <property type="term" value="P:social behavior"/>
    <property type="evidence" value="ECO:0007669"/>
    <property type="project" value="Ensembl"/>
</dbReference>
<keyword evidence="9" id="KW-0472">Membrane</keyword>
<evidence type="ECO:0000256" key="7">
    <source>
        <dbReference type="ARBA" id="ARBA00022989"/>
    </source>
</evidence>
<keyword evidence="5" id="KW-0812">Transmembrane</keyword>
<comment type="subcellular location">
    <subcellularLocation>
        <location evidence="1">Cell membrane</location>
        <topology evidence="1">Single-pass type I membrane protein</topology>
    </subcellularLocation>
    <subcellularLocation>
        <location evidence="2">Secreted</location>
    </subcellularLocation>
</comment>
<dbReference type="GO" id="GO:1900223">
    <property type="term" value="P:positive regulation of amyloid-beta clearance"/>
    <property type="evidence" value="ECO:0007669"/>
    <property type="project" value="Ensembl"/>
</dbReference>
<evidence type="ECO:0000256" key="9">
    <source>
        <dbReference type="ARBA" id="ARBA00023136"/>
    </source>
</evidence>
<name>A0A452U769_URSMA</name>
<dbReference type="GO" id="GO:1900226">
    <property type="term" value="P:negative regulation of NLRP3 inflammasome complex assembly"/>
    <property type="evidence" value="ECO:0007669"/>
    <property type="project" value="Ensembl"/>
</dbReference>
<dbReference type="GO" id="GO:0150079">
    <property type="term" value="P:negative regulation of neuroinflammatory response"/>
    <property type="evidence" value="ECO:0007669"/>
    <property type="project" value="Ensembl"/>
</dbReference>
<dbReference type="GO" id="GO:0044853">
    <property type="term" value="C:plasma membrane raft"/>
    <property type="evidence" value="ECO:0007669"/>
    <property type="project" value="Ensembl"/>
</dbReference>
<evidence type="ECO:0000256" key="4">
    <source>
        <dbReference type="ARBA" id="ARBA00022525"/>
    </source>
</evidence>
<dbReference type="GO" id="GO:0006955">
    <property type="term" value="P:immune response"/>
    <property type="evidence" value="ECO:0007669"/>
    <property type="project" value="UniProtKB-ARBA"/>
</dbReference>
<evidence type="ECO:0000313" key="19">
    <source>
        <dbReference type="Ensembl" id="ENSUMAP00000016626"/>
    </source>
</evidence>
<dbReference type="GO" id="GO:0034189">
    <property type="term" value="F:very-low-density lipoprotein particle binding"/>
    <property type="evidence" value="ECO:0007669"/>
    <property type="project" value="Ensembl"/>
</dbReference>
<comment type="subunit">
    <text evidence="14">Monomer. After ectodomain shedding, the extracellular domain oligomerizes, which is enhanced and stabilized by binding of phosphatidylserine. Interacts with TYROBP/DAP12. Interaction with TYROBP is required for stabilization of the TREM2 C-terminal fragment (TREM2-CTF) which is produced by proteolytic processing. Interacts with PLXNA1 (via TIG domains); the interaction mediates SEMA6D binding and signaling through TYROBP.</text>
</comment>
<dbReference type="GO" id="GO:1903078">
    <property type="term" value="P:positive regulation of protein localization to plasma membrane"/>
    <property type="evidence" value="ECO:0007669"/>
    <property type="project" value="Ensembl"/>
</dbReference>
<dbReference type="GO" id="GO:1902227">
    <property type="term" value="P:negative regulation of macrophage colony-stimulating factor signaling pathway"/>
    <property type="evidence" value="ECO:0007669"/>
    <property type="project" value="Ensembl"/>
</dbReference>
<gene>
    <name evidence="19" type="primary">TREM2</name>
</gene>
<dbReference type="AlphaFoldDB" id="A0A452U769"/>
<dbReference type="GO" id="GO:0071396">
    <property type="term" value="P:cellular response to lipid"/>
    <property type="evidence" value="ECO:0007669"/>
    <property type="project" value="Ensembl"/>
</dbReference>
<keyword evidence="12" id="KW-0325">Glycoprotein</keyword>
<evidence type="ECO:0000259" key="18">
    <source>
        <dbReference type="Pfam" id="PF07686"/>
    </source>
</evidence>
<dbReference type="GO" id="GO:0140052">
    <property type="term" value="P:cellular response to oxidised low-density lipoprotein particle stimulus"/>
    <property type="evidence" value="ECO:0007669"/>
    <property type="project" value="Ensembl"/>
</dbReference>
<dbReference type="GO" id="GO:0050850">
    <property type="term" value="P:positive regulation of calcium-mediated signaling"/>
    <property type="evidence" value="ECO:0007669"/>
    <property type="project" value="Ensembl"/>
</dbReference>
<dbReference type="GO" id="GO:0019216">
    <property type="term" value="P:regulation of lipid metabolic process"/>
    <property type="evidence" value="ECO:0007669"/>
    <property type="project" value="Ensembl"/>
</dbReference>
<keyword evidence="3" id="KW-1003">Cell membrane</keyword>
<dbReference type="Gene3D" id="2.60.40.10">
    <property type="entry name" value="Immunoglobulins"/>
    <property type="match status" value="1"/>
</dbReference>
<sequence length="322" mass="35818">MELLRLLILLAVTELSGAHNTTVFQGMAGRSLQVSCPYNSLKHWGRRKAWCRQLDEEGPCQRVVSTHRSWLLSFLTRRNGSTAIVDDALGGTLTITLRNLQTHDAGLYQCQSLYGDETDTLRKVLVEVLADPLDHLDPGDLWIPEDSKSFEDVHVQPSISRSLSEEEIPFPPTSILLLLACIFLSKFLAASALWAVAWHGQKLGTPPASELDCGHDPGYQLQTLTVTRILLPPQPFARPQEPGFCLSLGLLTLPCPPLRTLMVSSQALNQPGFGRVPYPHPWRGPQCLPPTPWPLRGPRDCLRQMFPAPWGMLCQWPGKPQS</sequence>
<evidence type="ECO:0000256" key="14">
    <source>
        <dbReference type="ARBA" id="ARBA00062942"/>
    </source>
</evidence>
<proteinExistence type="predicted"/>
<keyword evidence="6 17" id="KW-0732">Signal</keyword>
<organism evidence="19">
    <name type="scientific">Ursus maritimus</name>
    <name type="common">Polar bear</name>
    <name type="synonym">Thalarctos maritimus</name>
    <dbReference type="NCBI Taxonomy" id="29073"/>
    <lineage>
        <taxon>Eukaryota</taxon>
        <taxon>Metazoa</taxon>
        <taxon>Chordata</taxon>
        <taxon>Craniata</taxon>
        <taxon>Vertebrata</taxon>
        <taxon>Euteleostomi</taxon>
        <taxon>Mammalia</taxon>
        <taxon>Eutheria</taxon>
        <taxon>Laurasiatheria</taxon>
        <taxon>Carnivora</taxon>
        <taxon>Caniformia</taxon>
        <taxon>Ursidae</taxon>
        <taxon>Ursus</taxon>
    </lineage>
</organism>
<dbReference type="GO" id="GO:0048678">
    <property type="term" value="P:response to axon injury"/>
    <property type="evidence" value="ECO:0007669"/>
    <property type="project" value="Ensembl"/>
</dbReference>
<evidence type="ECO:0000256" key="8">
    <source>
        <dbReference type="ARBA" id="ARBA00023121"/>
    </source>
</evidence>
<dbReference type="InterPro" id="IPR013106">
    <property type="entry name" value="Ig_V-set"/>
</dbReference>
<dbReference type="GO" id="GO:0010628">
    <property type="term" value="P:positive regulation of gene expression"/>
    <property type="evidence" value="ECO:0007669"/>
    <property type="project" value="Ensembl"/>
</dbReference>
<dbReference type="GO" id="GO:0034186">
    <property type="term" value="F:apolipoprotein A-I binding"/>
    <property type="evidence" value="ECO:0007669"/>
    <property type="project" value="Ensembl"/>
</dbReference>
<evidence type="ECO:0000256" key="2">
    <source>
        <dbReference type="ARBA" id="ARBA00004613"/>
    </source>
</evidence>
<dbReference type="GO" id="GO:0006910">
    <property type="term" value="P:phagocytosis, recognition"/>
    <property type="evidence" value="ECO:0007669"/>
    <property type="project" value="Ensembl"/>
</dbReference>
<dbReference type="GO" id="GO:0030169">
    <property type="term" value="F:low-density lipoprotein particle binding"/>
    <property type="evidence" value="ECO:0007669"/>
    <property type="project" value="Ensembl"/>
</dbReference>
<dbReference type="InterPro" id="IPR052314">
    <property type="entry name" value="Immune_rcpt_domain"/>
</dbReference>
<dbReference type="GO" id="GO:1903082">
    <property type="term" value="P:positive regulation of C-C chemokine receptor CCR7 signaling pathway"/>
    <property type="evidence" value="ECO:0007669"/>
    <property type="project" value="Ensembl"/>
</dbReference>
<dbReference type="GO" id="GO:0007613">
    <property type="term" value="P:memory"/>
    <property type="evidence" value="ECO:0007669"/>
    <property type="project" value="Ensembl"/>
</dbReference>
<evidence type="ECO:0000256" key="15">
    <source>
        <dbReference type="ARBA" id="ARBA00070587"/>
    </source>
</evidence>
<evidence type="ECO:0000256" key="17">
    <source>
        <dbReference type="SAM" id="SignalP"/>
    </source>
</evidence>
<dbReference type="GO" id="GO:0097028">
    <property type="term" value="P:dendritic cell differentiation"/>
    <property type="evidence" value="ECO:0007669"/>
    <property type="project" value="Ensembl"/>
</dbReference>
<protein>
    <recommendedName>
        <fullName evidence="15">Triggering receptor expressed on myeloid cells 2</fullName>
    </recommendedName>
    <alternativeName>
        <fullName evidence="16">Triggering receptor expressed on monocytes 2</fullName>
    </alternativeName>
</protein>
<dbReference type="PANTHER" id="PTHR16423:SF11">
    <property type="entry name" value="IG-LIKE DOMAIN-CONTAINING PROTEIN"/>
    <property type="match status" value="1"/>
</dbReference>
<keyword evidence="8" id="KW-0446">Lipid-binding</keyword>
<dbReference type="GO" id="GO:0150094">
    <property type="term" value="P:amyloid-beta clearance by cellular catabolic process"/>
    <property type="evidence" value="ECO:0007669"/>
    <property type="project" value="Ensembl"/>
</dbReference>
<dbReference type="Ensembl" id="ENSUMAT00000019671.1">
    <property type="protein sequence ID" value="ENSUMAP00000016626.1"/>
    <property type="gene ID" value="ENSUMAG00000012216.1"/>
</dbReference>
<dbReference type="FunFam" id="2.60.40.10:FF:001076">
    <property type="entry name" value="Triggering receptor expressed on myeloid cells 2"/>
    <property type="match status" value="1"/>
</dbReference>
<feature type="signal peptide" evidence="17">
    <location>
        <begin position="1"/>
        <end position="18"/>
    </location>
</feature>
<dbReference type="GO" id="GO:0038160">
    <property type="term" value="P:CXCL12-activated CXCR4 signaling pathway"/>
    <property type="evidence" value="ECO:0007669"/>
    <property type="project" value="Ensembl"/>
</dbReference>
<keyword evidence="4" id="KW-0964">Secreted</keyword>
<dbReference type="GO" id="GO:0120035">
    <property type="term" value="P:regulation of plasma membrane bounded cell projection organization"/>
    <property type="evidence" value="ECO:0007669"/>
    <property type="project" value="Ensembl"/>
</dbReference>
<dbReference type="GO" id="GO:0005576">
    <property type="term" value="C:extracellular region"/>
    <property type="evidence" value="ECO:0007669"/>
    <property type="project" value="UniProtKB-SubCell"/>
</dbReference>
<evidence type="ECO:0000256" key="13">
    <source>
        <dbReference type="ARBA" id="ARBA00023319"/>
    </source>
</evidence>
<evidence type="ECO:0000256" key="1">
    <source>
        <dbReference type="ARBA" id="ARBA00004251"/>
    </source>
</evidence>
<evidence type="ECO:0000256" key="12">
    <source>
        <dbReference type="ARBA" id="ARBA00023180"/>
    </source>
</evidence>
<dbReference type="GO" id="GO:1901076">
    <property type="term" value="P:positive regulation of engulfment of apoptotic cell"/>
    <property type="evidence" value="ECO:0007669"/>
    <property type="project" value="Ensembl"/>
</dbReference>
<dbReference type="GO" id="GO:0008429">
    <property type="term" value="F:phosphatidylethanolamine binding"/>
    <property type="evidence" value="ECO:0007669"/>
    <property type="project" value="Ensembl"/>
</dbReference>
<dbReference type="GO" id="GO:0050714">
    <property type="term" value="P:positive regulation of protein secretion"/>
    <property type="evidence" value="ECO:0007669"/>
    <property type="project" value="Ensembl"/>
</dbReference>
<dbReference type="GO" id="GO:0070374">
    <property type="term" value="P:positive regulation of ERK1 and ERK2 cascade"/>
    <property type="evidence" value="ECO:0007669"/>
    <property type="project" value="Ensembl"/>
</dbReference>
<dbReference type="Pfam" id="PF07686">
    <property type="entry name" value="V-set"/>
    <property type="match status" value="1"/>
</dbReference>
<accession>A0A452U769</accession>
<evidence type="ECO:0000256" key="11">
    <source>
        <dbReference type="ARBA" id="ARBA00023170"/>
    </source>
</evidence>
<dbReference type="GO" id="GO:2000350">
    <property type="term" value="P:positive regulation of CD40 signaling pathway"/>
    <property type="evidence" value="ECO:0007669"/>
    <property type="project" value="Ensembl"/>
</dbReference>
<dbReference type="GO" id="GO:0120146">
    <property type="term" value="F:sulfatide binding"/>
    <property type="evidence" value="ECO:0007669"/>
    <property type="project" value="Ensembl"/>
</dbReference>
<keyword evidence="7" id="KW-1133">Transmembrane helix</keyword>
<keyword evidence="13" id="KW-0393">Immunoglobulin domain</keyword>
<evidence type="ECO:0000256" key="16">
    <source>
        <dbReference type="ARBA" id="ARBA00080837"/>
    </source>
</evidence>
<dbReference type="GO" id="GO:0019209">
    <property type="term" value="F:kinase activator activity"/>
    <property type="evidence" value="ECO:0007669"/>
    <property type="project" value="Ensembl"/>
</dbReference>
<feature type="domain" description="Immunoglobulin V-set" evidence="18">
    <location>
        <begin position="23"/>
        <end position="129"/>
    </location>
</feature>
<dbReference type="PANTHER" id="PTHR16423">
    <property type="entry name" value="TREM-LIKE TRANSCRIPT PROTEIN"/>
    <property type="match status" value="1"/>
</dbReference>
<dbReference type="GO" id="GO:0009986">
    <property type="term" value="C:cell surface"/>
    <property type="evidence" value="ECO:0007669"/>
    <property type="project" value="TreeGrafter"/>
</dbReference>
<dbReference type="GO" id="GO:0001540">
    <property type="term" value="F:amyloid-beta binding"/>
    <property type="evidence" value="ECO:0007669"/>
    <property type="project" value="Ensembl"/>
</dbReference>
<keyword evidence="10" id="KW-1015">Disulfide bond</keyword>
<keyword evidence="11" id="KW-0675">Receptor</keyword>
<dbReference type="GO" id="GO:0001786">
    <property type="term" value="F:phosphatidylserine binding"/>
    <property type="evidence" value="ECO:0007669"/>
    <property type="project" value="Ensembl"/>
</dbReference>
<dbReference type="GO" id="GO:0002588">
    <property type="term" value="P:positive regulation of antigen processing and presentation of peptide antigen via MHC class II"/>
    <property type="evidence" value="ECO:0007669"/>
    <property type="project" value="Ensembl"/>
</dbReference>
<dbReference type="GO" id="GO:1905808">
    <property type="term" value="P:positive regulation of synapse pruning"/>
    <property type="evidence" value="ECO:0007669"/>
    <property type="project" value="Ensembl"/>
</dbReference>
<dbReference type="GO" id="GO:0008013">
    <property type="term" value="F:beta-catenin binding"/>
    <property type="evidence" value="ECO:0007669"/>
    <property type="project" value="Ensembl"/>
</dbReference>
<dbReference type="GO" id="GO:0008035">
    <property type="term" value="F:high-density lipoprotein particle binding"/>
    <property type="evidence" value="ECO:0007669"/>
    <property type="project" value="Ensembl"/>
</dbReference>
<dbReference type="SUPFAM" id="SSF48726">
    <property type="entry name" value="Immunoglobulin"/>
    <property type="match status" value="1"/>
</dbReference>
<evidence type="ECO:0000256" key="5">
    <source>
        <dbReference type="ARBA" id="ARBA00022692"/>
    </source>
</evidence>
<dbReference type="GO" id="GO:0004888">
    <property type="term" value="F:transmembrane signaling receptor activity"/>
    <property type="evidence" value="ECO:0007669"/>
    <property type="project" value="Ensembl"/>
</dbReference>
<dbReference type="GO" id="GO:1903980">
    <property type="term" value="P:positive regulation of microglial cell activation"/>
    <property type="evidence" value="ECO:0007669"/>
    <property type="project" value="Ensembl"/>
</dbReference>
<dbReference type="GO" id="GO:0051898">
    <property type="term" value="P:negative regulation of phosphatidylinositol 3-kinase/protein kinase B signal transduction"/>
    <property type="evidence" value="ECO:0007669"/>
    <property type="project" value="Ensembl"/>
</dbReference>
<reference evidence="19" key="1">
    <citation type="submission" date="2019-03" db="UniProtKB">
        <authorList>
            <consortium name="Ensembl"/>
        </authorList>
    </citation>
    <scope>IDENTIFICATION</scope>
</reference>
<evidence type="ECO:0000256" key="6">
    <source>
        <dbReference type="ARBA" id="ARBA00022729"/>
    </source>
</evidence>
<dbReference type="GO" id="GO:1904646">
    <property type="term" value="P:cellular response to amyloid-beta"/>
    <property type="evidence" value="ECO:0007669"/>
    <property type="project" value="Ensembl"/>
</dbReference>
<dbReference type="GO" id="GO:0030316">
    <property type="term" value="P:osteoclast differentiation"/>
    <property type="evidence" value="ECO:0007669"/>
    <property type="project" value="Ensembl"/>
</dbReference>
<feature type="chain" id="PRO_5019479499" description="Triggering receptor expressed on myeloid cells 2" evidence="17">
    <location>
        <begin position="19"/>
        <end position="322"/>
    </location>
</feature>
<evidence type="ECO:0000256" key="10">
    <source>
        <dbReference type="ARBA" id="ARBA00023157"/>
    </source>
</evidence>
<dbReference type="GO" id="GO:1904141">
    <property type="term" value="P:positive regulation of microglial cell migration"/>
    <property type="evidence" value="ECO:0007669"/>
    <property type="project" value="Ensembl"/>
</dbReference>
<dbReference type="InterPro" id="IPR036179">
    <property type="entry name" value="Ig-like_dom_sf"/>
</dbReference>
<evidence type="ECO:0000256" key="3">
    <source>
        <dbReference type="ARBA" id="ARBA00022475"/>
    </source>
</evidence>
<dbReference type="GeneTree" id="ENSGT00470000042297"/>